<comment type="caution">
    <text evidence="1">The sequence shown here is derived from an EMBL/GenBank/DDBJ whole genome shotgun (WGS) entry which is preliminary data.</text>
</comment>
<keyword evidence="2" id="KW-1185">Reference proteome</keyword>
<evidence type="ECO:0000313" key="2">
    <source>
        <dbReference type="Proteomes" id="UP001152531"/>
    </source>
</evidence>
<evidence type="ECO:0000313" key="1">
    <source>
        <dbReference type="EMBL" id="CAH6722557.1"/>
    </source>
</evidence>
<reference evidence="1" key="1">
    <citation type="submission" date="2022-06" db="EMBL/GenBank/DDBJ databases">
        <authorList>
            <person name="Legras J.-L."/>
            <person name="Devillers H."/>
            <person name="Grondin C."/>
        </authorList>
    </citation>
    <scope>NUCLEOTIDE SEQUENCE</scope>
    <source>
        <strain evidence="1">CLIB 1444</strain>
    </source>
</reference>
<sequence>MLTKLSTLVSVFSVGSIAAIQPLANDSPQTQYVAIFDGKLEGNVTFTGLNNGSIEVGVDLDGFPSEGGPFMYHVHEAPVPSDGNCTGTKGHLNPYGGNIKSNNTDEKEIGDLSGRYGTLEGTTKISYVDQYLSLNPDSEAYIGNLSVVVHLADNVRYACANISKVDSDKDGSSGNNSNGSVPDYGSDSGRISLTGISLVCGVAAALLI</sequence>
<gene>
    <name evidence="1" type="ORF">CLIB1444_10S01134</name>
</gene>
<accession>A0ACA9YBW2</accession>
<organism evidence="1 2">
    <name type="scientific">[Candida] jaroonii</name>
    <dbReference type="NCBI Taxonomy" id="467808"/>
    <lineage>
        <taxon>Eukaryota</taxon>
        <taxon>Fungi</taxon>
        <taxon>Dikarya</taxon>
        <taxon>Ascomycota</taxon>
        <taxon>Saccharomycotina</taxon>
        <taxon>Pichiomycetes</taxon>
        <taxon>Debaryomycetaceae</taxon>
        <taxon>Yamadazyma</taxon>
    </lineage>
</organism>
<dbReference type="EMBL" id="CALSDN010000010">
    <property type="protein sequence ID" value="CAH6722557.1"/>
    <property type="molecule type" value="Genomic_DNA"/>
</dbReference>
<protein>
    <submittedName>
        <fullName evidence="1">Cell surface Cu-only superoxide dismutase 5</fullName>
    </submittedName>
</protein>
<proteinExistence type="predicted"/>
<name>A0ACA9YBW2_9ASCO</name>
<dbReference type="Proteomes" id="UP001152531">
    <property type="component" value="Unassembled WGS sequence"/>
</dbReference>